<evidence type="ECO:0008006" key="4">
    <source>
        <dbReference type="Google" id="ProtNLM"/>
    </source>
</evidence>
<feature type="chain" id="PRO_5043784459" description="SnoaL-like domain-containing protein" evidence="1">
    <location>
        <begin position="31"/>
        <end position="172"/>
    </location>
</feature>
<dbReference type="InterPro" id="IPR032710">
    <property type="entry name" value="NTF2-like_dom_sf"/>
</dbReference>
<protein>
    <recommendedName>
        <fullName evidence="4">SnoaL-like domain-containing protein</fullName>
    </recommendedName>
</protein>
<proteinExistence type="predicted"/>
<gene>
    <name evidence="2" type="ORF">LEN_2989</name>
</gene>
<dbReference type="AlphaFoldDB" id="A0AAU9AVY0"/>
<dbReference type="EMBL" id="AP014940">
    <property type="protein sequence ID" value="BAV98476.1"/>
    <property type="molecule type" value="Genomic_DNA"/>
</dbReference>
<name>A0AAU9AVY0_LYSEN</name>
<reference evidence="2 3" key="1">
    <citation type="journal article" date="2017" name="DNA Res.">
        <title>Complete genome sequence and expression profile of the commercial lytic enzyme producer Lysobacter enzymogenes M497-1.</title>
        <authorList>
            <person name="Takami H."/>
            <person name="Toyoda A."/>
            <person name="Uchiyama I."/>
            <person name="Itoh T."/>
            <person name="Takaki Y."/>
            <person name="Arai W."/>
            <person name="Nishi S."/>
            <person name="Kawai M."/>
            <person name="Shinya K."/>
            <person name="Ikeda H."/>
        </authorList>
    </citation>
    <scope>NUCLEOTIDE SEQUENCE [LARGE SCALE GENOMIC DNA]</scope>
    <source>
        <strain evidence="2 3">M497-1</strain>
    </source>
</reference>
<organism evidence="2 3">
    <name type="scientific">Lysobacter enzymogenes</name>
    <dbReference type="NCBI Taxonomy" id="69"/>
    <lineage>
        <taxon>Bacteria</taxon>
        <taxon>Pseudomonadati</taxon>
        <taxon>Pseudomonadota</taxon>
        <taxon>Gammaproteobacteria</taxon>
        <taxon>Lysobacterales</taxon>
        <taxon>Lysobacteraceae</taxon>
        <taxon>Lysobacter</taxon>
    </lineage>
</organism>
<dbReference type="SUPFAM" id="SSF54427">
    <property type="entry name" value="NTF2-like"/>
    <property type="match status" value="1"/>
</dbReference>
<evidence type="ECO:0000313" key="2">
    <source>
        <dbReference type="EMBL" id="BAV98476.1"/>
    </source>
</evidence>
<evidence type="ECO:0000313" key="3">
    <source>
        <dbReference type="Proteomes" id="UP000218824"/>
    </source>
</evidence>
<dbReference type="Proteomes" id="UP000218824">
    <property type="component" value="Chromosome"/>
</dbReference>
<evidence type="ECO:0000256" key="1">
    <source>
        <dbReference type="SAM" id="SignalP"/>
    </source>
</evidence>
<keyword evidence="1" id="KW-0732">Signal</keyword>
<accession>A0AAU9AVY0</accession>
<dbReference type="RefSeq" id="WP_096378932.1">
    <property type="nucleotide sequence ID" value="NZ_AP014940.1"/>
</dbReference>
<dbReference type="KEGG" id="lem:LEN_2989"/>
<dbReference type="PROSITE" id="PS51257">
    <property type="entry name" value="PROKAR_LIPOPROTEIN"/>
    <property type="match status" value="1"/>
</dbReference>
<dbReference type="GeneID" id="83064819"/>
<feature type="signal peptide" evidence="1">
    <location>
        <begin position="1"/>
        <end position="30"/>
    </location>
</feature>
<sequence>MDLPHYRFRRIASVLVSAVALGGASAAACAAGPAASANISANAPQNPLHRWCARQFDTAQRVDMESFRDYDAETFRAGHDARAVTVFDSGAVRTGIDAIMAALASHFQNREAKWSWSERYRVVDGCRSAYILYETVYEIPRIGYRQRAMTGVTYTHNGWQWLAVADQGTRLP</sequence>